<feature type="domain" description="FlgD Tudor-like" evidence="8">
    <location>
        <begin position="94"/>
        <end position="225"/>
    </location>
</feature>
<keyword evidence="3 5" id="KW-1005">Bacterial flagellum biogenesis</keyword>
<organism evidence="9 10">
    <name type="scientific">Dyella dinghuensis</name>
    <dbReference type="NCBI Taxonomy" id="1920169"/>
    <lineage>
        <taxon>Bacteria</taxon>
        <taxon>Pseudomonadati</taxon>
        <taxon>Pseudomonadota</taxon>
        <taxon>Gammaproteobacteria</taxon>
        <taxon>Lysobacterales</taxon>
        <taxon>Rhodanobacteraceae</taxon>
        <taxon>Dyella</taxon>
    </lineage>
</organism>
<gene>
    <name evidence="9" type="ORF">EKH79_11315</name>
</gene>
<dbReference type="GO" id="GO:0044781">
    <property type="term" value="P:bacterial-type flagellum organization"/>
    <property type="evidence" value="ECO:0007669"/>
    <property type="project" value="UniProtKB-UniRule"/>
</dbReference>
<feature type="compositionally biased region" description="Low complexity" evidence="6">
    <location>
        <begin position="1"/>
        <end position="26"/>
    </location>
</feature>
<dbReference type="Pfam" id="PF13860">
    <property type="entry name" value="FlgD_ig"/>
    <property type="match status" value="1"/>
</dbReference>
<comment type="similarity">
    <text evidence="1 5">Belongs to the FlgD family.</text>
</comment>
<dbReference type="InterPro" id="IPR025963">
    <property type="entry name" value="FLgD_Tudor"/>
</dbReference>
<dbReference type="InterPro" id="IPR025965">
    <property type="entry name" value="FlgD/Vpr_Ig-like"/>
</dbReference>
<keyword evidence="10" id="KW-1185">Reference proteome</keyword>
<evidence type="ECO:0000313" key="9">
    <source>
        <dbReference type="EMBL" id="RUL63000.1"/>
    </source>
</evidence>
<accession>A0A432LRQ2</accession>
<dbReference type="Pfam" id="PF13861">
    <property type="entry name" value="FLgD_tudor"/>
    <property type="match status" value="1"/>
</dbReference>
<dbReference type="Gene3D" id="2.30.30.910">
    <property type="match status" value="1"/>
</dbReference>
<dbReference type="Proteomes" id="UP000267077">
    <property type="component" value="Unassembled WGS sequence"/>
</dbReference>
<comment type="caution">
    <text evidence="9">The sequence shown here is derived from an EMBL/GenBank/DDBJ whole genome shotgun (WGS) entry which is preliminary data.</text>
</comment>
<evidence type="ECO:0000256" key="3">
    <source>
        <dbReference type="ARBA" id="ARBA00022795"/>
    </source>
</evidence>
<evidence type="ECO:0000256" key="6">
    <source>
        <dbReference type="SAM" id="MobiDB-lite"/>
    </source>
</evidence>
<evidence type="ECO:0000259" key="8">
    <source>
        <dbReference type="Pfam" id="PF13861"/>
    </source>
</evidence>
<evidence type="ECO:0000256" key="4">
    <source>
        <dbReference type="ARBA" id="ARBA00024746"/>
    </source>
</evidence>
<dbReference type="EMBL" id="RYZR01000006">
    <property type="protein sequence ID" value="RUL63000.1"/>
    <property type="molecule type" value="Genomic_DNA"/>
</dbReference>
<evidence type="ECO:0000256" key="2">
    <source>
        <dbReference type="ARBA" id="ARBA00016013"/>
    </source>
</evidence>
<protein>
    <recommendedName>
        <fullName evidence="2 5">Basal-body rod modification protein FlgD</fullName>
    </recommendedName>
</protein>
<sequence>MSAVGSSTNTSSVSGLSLTGSTVTSAPSSGATMTQSDFLQLLTTQLQDQDPTQPMDNSQMAAELAQFATLSTDQNIDSTLNTMNSNMTSNAQTSQVLNASNLVGKQVLVPSSTLDYTGTAVNGAVNVSTAGDVVVNITDSSGNLVNSIDLGDQQAGLAQFSWNGTDSNGNAVANGVYNISANNGGGTAALDTYASGAVTGVGYGGSSTGTYVQVAGVGGVPLSQVAQIN</sequence>
<dbReference type="RefSeq" id="WP_126673938.1">
    <property type="nucleotide sequence ID" value="NZ_RYZR01000006.1"/>
</dbReference>
<feature type="region of interest" description="Disordered" evidence="6">
    <location>
        <begin position="1"/>
        <end position="31"/>
    </location>
</feature>
<dbReference type="Pfam" id="PF03963">
    <property type="entry name" value="FlgD"/>
    <property type="match status" value="1"/>
</dbReference>
<dbReference type="InterPro" id="IPR005648">
    <property type="entry name" value="FlgD"/>
</dbReference>
<evidence type="ECO:0000256" key="5">
    <source>
        <dbReference type="RuleBase" id="RU362076"/>
    </source>
</evidence>
<evidence type="ECO:0000313" key="10">
    <source>
        <dbReference type="Proteomes" id="UP000267077"/>
    </source>
</evidence>
<reference evidence="9 10" key="1">
    <citation type="submission" date="2018-12" db="EMBL/GenBank/DDBJ databases">
        <title>Dyella dinghuensis sp. nov. DHOA06 and Dyella choica sp. nov. 4M-K27, isolated from forest soil.</title>
        <authorList>
            <person name="Qiu L.-H."/>
            <person name="Gao Z.-H."/>
        </authorList>
    </citation>
    <scope>NUCLEOTIDE SEQUENCE [LARGE SCALE GENOMIC DNA]</scope>
    <source>
        <strain evidence="9 10">DHOA06</strain>
    </source>
</reference>
<proteinExistence type="inferred from homology"/>
<name>A0A432LRQ2_9GAMM</name>
<evidence type="ECO:0000259" key="7">
    <source>
        <dbReference type="Pfam" id="PF13860"/>
    </source>
</evidence>
<comment type="function">
    <text evidence="4 5">Required for flagellar hook formation. May act as a scaffolding protein.</text>
</comment>
<dbReference type="OrthoDB" id="9785233at2"/>
<dbReference type="Gene3D" id="2.60.40.4070">
    <property type="match status" value="1"/>
</dbReference>
<dbReference type="AlphaFoldDB" id="A0A432LRQ2"/>
<feature type="domain" description="FlgD/Vpr Ig-like" evidence="7">
    <location>
        <begin position="121"/>
        <end position="182"/>
    </location>
</feature>
<evidence type="ECO:0000256" key="1">
    <source>
        <dbReference type="ARBA" id="ARBA00010577"/>
    </source>
</evidence>